<dbReference type="HOGENOM" id="CLU_1759198_0_0_1"/>
<dbReference type="Proteomes" id="UP000006753">
    <property type="component" value="Unassembled WGS sequence"/>
</dbReference>
<name>K1X9B6_MARBU</name>
<keyword evidence="1" id="KW-1133">Transmembrane helix</keyword>
<keyword evidence="1" id="KW-0812">Transmembrane</keyword>
<keyword evidence="3" id="KW-1185">Reference proteome</keyword>
<dbReference type="AlphaFoldDB" id="K1X9B6"/>
<organism evidence="2 3">
    <name type="scientific">Marssonina brunnea f. sp. multigermtubi (strain MB_m1)</name>
    <name type="common">Marssonina leaf spot fungus</name>
    <dbReference type="NCBI Taxonomy" id="1072389"/>
    <lineage>
        <taxon>Eukaryota</taxon>
        <taxon>Fungi</taxon>
        <taxon>Dikarya</taxon>
        <taxon>Ascomycota</taxon>
        <taxon>Pezizomycotina</taxon>
        <taxon>Leotiomycetes</taxon>
        <taxon>Helotiales</taxon>
        <taxon>Drepanopezizaceae</taxon>
        <taxon>Drepanopeziza</taxon>
    </lineage>
</organism>
<feature type="transmembrane region" description="Helical" evidence="1">
    <location>
        <begin position="12"/>
        <end position="33"/>
    </location>
</feature>
<keyword evidence="1" id="KW-0472">Membrane</keyword>
<sequence length="171" mass="18648">MHRRIGVNTEPSLLINFIFTIMLSICSRCVSYASRTIDNAASRCIFFADKSIKCERCRAIKSTCILVSYPTFRLTLVIVLMDAMTAMDNRTGTADDVFREGTVANNLFIKTRRAFASRVSDASSFLRARVAAAFSAAANARGPLVSLSPVPALRLFAAVATADLASLDLLR</sequence>
<dbReference type="InParanoid" id="K1X9B6"/>
<dbReference type="OrthoDB" id="3579662at2759"/>
<reference evidence="2 3" key="1">
    <citation type="journal article" date="2012" name="BMC Genomics">
        <title>Sequencing the genome of Marssonina brunnea reveals fungus-poplar co-evolution.</title>
        <authorList>
            <person name="Zhu S."/>
            <person name="Cao Y.-Z."/>
            <person name="Jiang C."/>
            <person name="Tan B.-Y."/>
            <person name="Wang Z."/>
            <person name="Feng S."/>
            <person name="Zhang L."/>
            <person name="Su X.-H."/>
            <person name="Brejova B."/>
            <person name="Vinar T."/>
            <person name="Xu M."/>
            <person name="Wang M.-X."/>
            <person name="Zhang S.-G."/>
            <person name="Huang M.-R."/>
            <person name="Wu R."/>
            <person name="Zhou Y."/>
        </authorList>
    </citation>
    <scope>NUCLEOTIDE SEQUENCE [LARGE SCALE GENOMIC DNA]</scope>
    <source>
        <strain evidence="2 3">MB_m1</strain>
    </source>
</reference>
<proteinExistence type="predicted"/>
<evidence type="ECO:0000313" key="3">
    <source>
        <dbReference type="Proteomes" id="UP000006753"/>
    </source>
</evidence>
<dbReference type="EMBL" id="JH921437">
    <property type="protein sequence ID" value="EKD17338.1"/>
    <property type="molecule type" value="Genomic_DNA"/>
</dbReference>
<gene>
    <name evidence="2" type="ORF">MBM_04915</name>
</gene>
<accession>K1X9B6</accession>
<evidence type="ECO:0000313" key="2">
    <source>
        <dbReference type="EMBL" id="EKD17338.1"/>
    </source>
</evidence>
<protein>
    <submittedName>
        <fullName evidence="2">Uncharacterized protein</fullName>
    </submittedName>
</protein>
<dbReference type="KEGG" id="mbe:MBM_04915"/>
<evidence type="ECO:0000256" key="1">
    <source>
        <dbReference type="SAM" id="Phobius"/>
    </source>
</evidence>